<dbReference type="Proteomes" id="UP000279259">
    <property type="component" value="Unassembled WGS sequence"/>
</dbReference>
<dbReference type="EMBL" id="RSCD01000024">
    <property type="protein sequence ID" value="RSH83641.1"/>
    <property type="molecule type" value="Genomic_DNA"/>
</dbReference>
<dbReference type="GO" id="GO:0016301">
    <property type="term" value="F:kinase activity"/>
    <property type="evidence" value="ECO:0007669"/>
    <property type="project" value="UniProtKB-KW"/>
</dbReference>
<feature type="region of interest" description="Disordered" evidence="5">
    <location>
        <begin position="215"/>
        <end position="261"/>
    </location>
</feature>
<feature type="region of interest" description="Disordered" evidence="5">
    <location>
        <begin position="1"/>
        <end position="44"/>
    </location>
</feature>
<keyword evidence="2" id="KW-0902">Two-component regulatory system</keyword>
<dbReference type="Pfam" id="PF00072">
    <property type="entry name" value="Response_reg"/>
    <property type="match status" value="1"/>
</dbReference>
<evidence type="ECO:0000313" key="7">
    <source>
        <dbReference type="EMBL" id="RSH83641.1"/>
    </source>
</evidence>
<reference evidence="7 8" key="1">
    <citation type="submission" date="2018-11" db="EMBL/GenBank/DDBJ databases">
        <title>Genome sequence of Saitozyma podzolica DSM 27192.</title>
        <authorList>
            <person name="Aliyu H."/>
            <person name="Gorte O."/>
            <person name="Ochsenreither K."/>
        </authorList>
    </citation>
    <scope>NUCLEOTIDE SEQUENCE [LARGE SCALE GENOMIC DNA]</scope>
    <source>
        <strain evidence="7 8">DSM 27192</strain>
    </source>
</reference>
<name>A0A427XXV5_9TREE</name>
<feature type="compositionally biased region" description="Gly residues" evidence="5">
    <location>
        <begin position="238"/>
        <end position="260"/>
    </location>
</feature>
<dbReference type="GO" id="GO:0000160">
    <property type="term" value="P:phosphorelay signal transduction system"/>
    <property type="evidence" value="ECO:0007669"/>
    <property type="project" value="UniProtKB-KW"/>
</dbReference>
<feature type="modified residue" description="4-aspartylphosphate" evidence="4">
    <location>
        <position position="784"/>
    </location>
</feature>
<accession>A0A427XXV5</accession>
<dbReference type="PANTHER" id="PTHR45339">
    <property type="entry name" value="HYBRID SIGNAL TRANSDUCTION HISTIDINE KINASE J"/>
    <property type="match status" value="1"/>
</dbReference>
<dbReference type="Gene3D" id="3.40.50.2300">
    <property type="match status" value="1"/>
</dbReference>
<feature type="region of interest" description="Disordered" evidence="5">
    <location>
        <begin position="66"/>
        <end position="108"/>
    </location>
</feature>
<evidence type="ECO:0000256" key="1">
    <source>
        <dbReference type="ARBA" id="ARBA00022553"/>
    </source>
</evidence>
<protein>
    <submittedName>
        <fullName evidence="7">Kinase-regulated stress-responsive transcription factor skn7</fullName>
    </submittedName>
</protein>
<feature type="region of interest" description="Disordered" evidence="5">
    <location>
        <begin position="631"/>
        <end position="669"/>
    </location>
</feature>
<dbReference type="InterPro" id="IPR011006">
    <property type="entry name" value="CheY-like_superfamily"/>
</dbReference>
<keyword evidence="3" id="KW-0238">DNA-binding</keyword>
<dbReference type="GO" id="GO:0043565">
    <property type="term" value="F:sequence-specific DNA binding"/>
    <property type="evidence" value="ECO:0007669"/>
    <property type="project" value="InterPro"/>
</dbReference>
<dbReference type="InterPro" id="IPR001789">
    <property type="entry name" value="Sig_transdc_resp-reg_receiver"/>
</dbReference>
<feature type="compositionally biased region" description="Low complexity" evidence="5">
    <location>
        <begin position="66"/>
        <end position="84"/>
    </location>
</feature>
<feature type="compositionally biased region" description="Basic and acidic residues" evidence="5">
    <location>
        <begin position="98"/>
        <end position="107"/>
    </location>
</feature>
<gene>
    <name evidence="7" type="primary">SKN7_1</name>
    <name evidence="7" type="ORF">EHS25_005545</name>
</gene>
<keyword evidence="8" id="KW-1185">Reference proteome</keyword>
<evidence type="ECO:0000256" key="3">
    <source>
        <dbReference type="ARBA" id="ARBA00023125"/>
    </source>
</evidence>
<sequence>MLQSPPCRKQAGPAPQAKGDAGRVRGGEGSASESTLTSAIAGKGSKRIRLATNTGRFSHFSTLAFSSFHPPKSSSPSLTSLARTSGKDSDCTQYARTSRAETTRRADLGTPRDSGQWFYFVSGISASVAHVRYTGGSPKTDAETDATRAVDQSSSSRGLINVAEERPFGGVHAAIEYLGLEAVLDFVSQARSRPVPVGKPSAGPGGFTSMAMNMPGPVQHDRKPQKAELPQPGTELPGSGGGIVGTSTAGGDGAAAGGADGAAPGTREFIKKLYTMLEEESATKCKGRAGAGGHGKGEFVKRGWVGWGRVGTSFVVWDMNDFTTKGLAWTQAVSTPDAHSARSPDGQTFQLLELCPTAQQIWEFQHPNFQAGGKVALCAIKRNAAAPKKGPTQAETEMSPSGAQAGGAFAAEDSMRLFVLENRVLGLEDRCVRAMDKLRELINWEASATLLFREMIGVFAATEKEGPGPSVGANDELSSRDAALSAPMYAAQRRGMSMSLQGGAAHLSPQFGGSGSRTWGEGLPPAGPKIPRQGQAVGSGIGGQAGRYVSGSTGGGGECMTEDIIVLPETQQSLYNGEPMGMNPMFVERPALLTEGTTATLPVYHCKLSDGNTVRLTVEALAGKAIGRFHETQDPLDTGPTHTTSFDRATSMASSRSQNRIGGPSAASSKAGIALPSRLTIPSIQQSLFGALIIPPGASGSTSNDPAGREGRNPVKTVRLRRVDDHQPHWNKAPRILVVDDDLMYRQLLSNFLEEFGCITETVDNAQSATDKMNRTKYDLVLMDIFFGPSIVG</sequence>
<dbReference type="PROSITE" id="PS50110">
    <property type="entry name" value="RESPONSE_REGULATORY"/>
    <property type="match status" value="1"/>
</dbReference>
<dbReference type="SMART" id="SM00415">
    <property type="entry name" value="HSF"/>
    <property type="match status" value="1"/>
</dbReference>
<keyword evidence="1 4" id="KW-0597">Phosphoprotein</keyword>
<evidence type="ECO:0000256" key="5">
    <source>
        <dbReference type="SAM" id="MobiDB-lite"/>
    </source>
</evidence>
<dbReference type="GO" id="GO:0003700">
    <property type="term" value="F:DNA-binding transcription factor activity"/>
    <property type="evidence" value="ECO:0007669"/>
    <property type="project" value="InterPro"/>
</dbReference>
<comment type="caution">
    <text evidence="7">The sequence shown here is derived from an EMBL/GenBank/DDBJ whole genome shotgun (WGS) entry which is preliminary data.</text>
</comment>
<proteinExistence type="predicted"/>
<dbReference type="PANTHER" id="PTHR45339:SF1">
    <property type="entry name" value="HYBRID SIGNAL TRANSDUCTION HISTIDINE KINASE J"/>
    <property type="match status" value="1"/>
</dbReference>
<dbReference type="STRING" id="1890683.A0A427XXV5"/>
<keyword evidence="7" id="KW-0808">Transferase</keyword>
<dbReference type="AlphaFoldDB" id="A0A427XXV5"/>
<dbReference type="InterPro" id="IPR036388">
    <property type="entry name" value="WH-like_DNA-bd_sf"/>
</dbReference>
<evidence type="ECO:0000256" key="2">
    <source>
        <dbReference type="ARBA" id="ARBA00023012"/>
    </source>
</evidence>
<evidence type="ECO:0000259" key="6">
    <source>
        <dbReference type="PROSITE" id="PS50110"/>
    </source>
</evidence>
<feature type="domain" description="Response regulatory" evidence="6">
    <location>
        <begin position="735"/>
        <end position="793"/>
    </location>
</feature>
<dbReference type="OrthoDB" id="60033at2759"/>
<dbReference type="InterPro" id="IPR000232">
    <property type="entry name" value="HSF_DNA-bd"/>
</dbReference>
<feature type="compositionally biased region" description="Polar residues" evidence="5">
    <location>
        <begin position="640"/>
        <end position="660"/>
    </location>
</feature>
<evidence type="ECO:0000256" key="4">
    <source>
        <dbReference type="PROSITE-ProRule" id="PRU00169"/>
    </source>
</evidence>
<dbReference type="Gene3D" id="1.10.10.10">
    <property type="entry name" value="Winged helix-like DNA-binding domain superfamily/Winged helix DNA-binding domain"/>
    <property type="match status" value="1"/>
</dbReference>
<evidence type="ECO:0000313" key="8">
    <source>
        <dbReference type="Proteomes" id="UP000279259"/>
    </source>
</evidence>
<keyword evidence="7" id="KW-0418">Kinase</keyword>
<dbReference type="SUPFAM" id="SSF52172">
    <property type="entry name" value="CheY-like"/>
    <property type="match status" value="1"/>
</dbReference>
<organism evidence="7 8">
    <name type="scientific">Saitozyma podzolica</name>
    <dbReference type="NCBI Taxonomy" id="1890683"/>
    <lineage>
        <taxon>Eukaryota</taxon>
        <taxon>Fungi</taxon>
        <taxon>Dikarya</taxon>
        <taxon>Basidiomycota</taxon>
        <taxon>Agaricomycotina</taxon>
        <taxon>Tremellomycetes</taxon>
        <taxon>Tremellales</taxon>
        <taxon>Trimorphomycetaceae</taxon>
        <taxon>Saitozyma</taxon>
    </lineage>
</organism>